<comment type="caution">
    <text evidence="2">The sequence shown here is derived from an EMBL/GenBank/DDBJ whole genome shotgun (WGS) entry which is preliminary data.</text>
</comment>
<sequence length="97" mass="10442">MSVVVPVAVAKVIRVRVSGEIDSSTVDLLVRAIEPHLDISDAVIVVDLTEVTFLGTAGLRALERAEHHANRVGSELCLLTETTAVRRSLALLDMLRA</sequence>
<evidence type="ECO:0000313" key="3">
    <source>
        <dbReference type="Proteomes" id="UP001595690"/>
    </source>
</evidence>
<dbReference type="Proteomes" id="UP001595690">
    <property type="component" value="Unassembled WGS sequence"/>
</dbReference>
<dbReference type="Gene3D" id="3.30.750.24">
    <property type="entry name" value="STAS domain"/>
    <property type="match status" value="1"/>
</dbReference>
<dbReference type="InterPro" id="IPR036513">
    <property type="entry name" value="STAS_dom_sf"/>
</dbReference>
<gene>
    <name evidence="2" type="ORF">ACFOWZ_37130</name>
</gene>
<dbReference type="Pfam" id="PF01740">
    <property type="entry name" value="STAS"/>
    <property type="match status" value="1"/>
</dbReference>
<dbReference type="SUPFAM" id="SSF52091">
    <property type="entry name" value="SpoIIaa-like"/>
    <property type="match status" value="1"/>
</dbReference>
<protein>
    <submittedName>
        <fullName evidence="2">STAS domain-containing protein</fullName>
    </submittedName>
</protein>
<dbReference type="EMBL" id="JBHRZI010000032">
    <property type="protein sequence ID" value="MFC3897132.1"/>
    <property type="molecule type" value="Genomic_DNA"/>
</dbReference>
<keyword evidence="3" id="KW-1185">Reference proteome</keyword>
<accession>A0ABV8C566</accession>
<name>A0ABV8C566_9PSEU</name>
<reference evidence="3" key="1">
    <citation type="journal article" date="2019" name="Int. J. Syst. Evol. Microbiol.">
        <title>The Global Catalogue of Microorganisms (GCM) 10K type strain sequencing project: providing services to taxonomists for standard genome sequencing and annotation.</title>
        <authorList>
            <consortium name="The Broad Institute Genomics Platform"/>
            <consortium name="The Broad Institute Genome Sequencing Center for Infectious Disease"/>
            <person name="Wu L."/>
            <person name="Ma J."/>
        </authorList>
    </citation>
    <scope>NUCLEOTIDE SEQUENCE [LARGE SCALE GENOMIC DNA]</scope>
    <source>
        <strain evidence="3">CGMCC 4.7405</strain>
    </source>
</reference>
<dbReference type="CDD" id="cd07043">
    <property type="entry name" value="STAS_anti-anti-sigma_factors"/>
    <property type="match status" value="1"/>
</dbReference>
<dbReference type="PROSITE" id="PS50801">
    <property type="entry name" value="STAS"/>
    <property type="match status" value="1"/>
</dbReference>
<dbReference type="InterPro" id="IPR002645">
    <property type="entry name" value="STAS_dom"/>
</dbReference>
<dbReference type="RefSeq" id="WP_382378617.1">
    <property type="nucleotide sequence ID" value="NZ_JBHRZI010000032.1"/>
</dbReference>
<proteinExistence type="predicted"/>
<feature type="domain" description="STAS" evidence="1">
    <location>
        <begin position="12"/>
        <end position="97"/>
    </location>
</feature>
<evidence type="ECO:0000313" key="2">
    <source>
        <dbReference type="EMBL" id="MFC3897132.1"/>
    </source>
</evidence>
<evidence type="ECO:0000259" key="1">
    <source>
        <dbReference type="PROSITE" id="PS50801"/>
    </source>
</evidence>
<organism evidence="2 3">
    <name type="scientific">Lentzea rhizosphaerae</name>
    <dbReference type="NCBI Taxonomy" id="2041025"/>
    <lineage>
        <taxon>Bacteria</taxon>
        <taxon>Bacillati</taxon>
        <taxon>Actinomycetota</taxon>
        <taxon>Actinomycetes</taxon>
        <taxon>Pseudonocardiales</taxon>
        <taxon>Pseudonocardiaceae</taxon>
        <taxon>Lentzea</taxon>
    </lineage>
</organism>